<dbReference type="InterPro" id="IPR048283">
    <property type="entry name" value="AdoMetDC-like"/>
</dbReference>
<keyword evidence="6" id="KW-1185">Reference proteome</keyword>
<dbReference type="GO" id="GO:0005829">
    <property type="term" value="C:cytosol"/>
    <property type="evidence" value="ECO:0007669"/>
    <property type="project" value="TreeGrafter"/>
</dbReference>
<evidence type="ECO:0000256" key="4">
    <source>
        <dbReference type="ARBA" id="ARBA00023115"/>
    </source>
</evidence>
<accession>A0A0G4IWA6</accession>
<organism evidence="5 6">
    <name type="scientific">Plasmodiophora brassicae</name>
    <name type="common">Clubroot disease agent</name>
    <dbReference type="NCBI Taxonomy" id="37360"/>
    <lineage>
        <taxon>Eukaryota</taxon>
        <taxon>Sar</taxon>
        <taxon>Rhizaria</taxon>
        <taxon>Endomyxa</taxon>
        <taxon>Phytomyxea</taxon>
        <taxon>Plasmodiophorida</taxon>
        <taxon>Plasmodiophoridae</taxon>
        <taxon>Plasmodiophora</taxon>
    </lineage>
</organism>
<protein>
    <submittedName>
        <fullName evidence="5">Uncharacterized protein</fullName>
    </submittedName>
</protein>
<evidence type="ECO:0000313" key="6">
    <source>
        <dbReference type="Proteomes" id="UP000039324"/>
    </source>
</evidence>
<evidence type="ECO:0000256" key="2">
    <source>
        <dbReference type="ARBA" id="ARBA00008466"/>
    </source>
</evidence>
<dbReference type="GO" id="GO:0004014">
    <property type="term" value="F:adenosylmethionine decarboxylase activity"/>
    <property type="evidence" value="ECO:0007669"/>
    <property type="project" value="InterPro"/>
</dbReference>
<dbReference type="Gene3D" id="3.60.90.10">
    <property type="entry name" value="S-adenosylmethionine decarboxylase"/>
    <property type="match status" value="2"/>
</dbReference>
<reference evidence="5 6" key="1">
    <citation type="submission" date="2015-02" db="EMBL/GenBank/DDBJ databases">
        <authorList>
            <person name="Chooi Y.-H."/>
        </authorList>
    </citation>
    <scope>NUCLEOTIDE SEQUENCE [LARGE SCALE GENOMIC DNA]</scope>
    <source>
        <strain evidence="5">E3</strain>
    </source>
</reference>
<dbReference type="UniPathway" id="UPA00331">
    <property type="reaction ID" value="UER00451"/>
</dbReference>
<proteinExistence type="inferred from homology"/>
<dbReference type="Pfam" id="PF01536">
    <property type="entry name" value="SAM_decarbox"/>
    <property type="match status" value="2"/>
</dbReference>
<keyword evidence="4" id="KW-0620">Polyamine biosynthesis</keyword>
<dbReference type="GO" id="GO:0008295">
    <property type="term" value="P:spermidine biosynthetic process"/>
    <property type="evidence" value="ECO:0007669"/>
    <property type="project" value="UniProtKB-KW"/>
</dbReference>
<dbReference type="PANTHER" id="PTHR11570:SF0">
    <property type="entry name" value="S-ADENOSYLMETHIONINE DECARBOXYLASE PROENZYME"/>
    <property type="match status" value="1"/>
</dbReference>
<dbReference type="InterPro" id="IPR018166">
    <property type="entry name" value="S-AdoMet_deCO2ase_CS"/>
</dbReference>
<dbReference type="Proteomes" id="UP000039324">
    <property type="component" value="Unassembled WGS sequence"/>
</dbReference>
<comment type="similarity">
    <text evidence="2">Belongs to the eukaryotic AdoMetDC family.</text>
</comment>
<dbReference type="PANTHER" id="PTHR11570">
    <property type="entry name" value="S-ADENOSYLMETHIONINE DECARBOXYLASE"/>
    <property type="match status" value="1"/>
</dbReference>
<dbReference type="STRING" id="37360.A0A0G4IWA6"/>
<dbReference type="EMBL" id="CDSF01000091">
    <property type="protein sequence ID" value="CEO99532.1"/>
    <property type="molecule type" value="Genomic_DNA"/>
</dbReference>
<gene>
    <name evidence="5" type="ORF">PBRA_007265</name>
</gene>
<dbReference type="GO" id="GO:0006597">
    <property type="term" value="P:spermine biosynthetic process"/>
    <property type="evidence" value="ECO:0007669"/>
    <property type="project" value="TreeGrafter"/>
</dbReference>
<dbReference type="AlphaFoldDB" id="A0A0G4IWA6"/>
<dbReference type="SUPFAM" id="SSF56276">
    <property type="entry name" value="S-adenosylmethionine decarboxylase"/>
    <property type="match status" value="2"/>
</dbReference>
<evidence type="ECO:0000313" key="5">
    <source>
        <dbReference type="EMBL" id="CEO99532.1"/>
    </source>
</evidence>
<evidence type="ECO:0000256" key="1">
    <source>
        <dbReference type="ARBA" id="ARBA00004911"/>
    </source>
</evidence>
<dbReference type="OrthoDB" id="1068353at2759"/>
<evidence type="ECO:0000256" key="3">
    <source>
        <dbReference type="ARBA" id="ARBA00023066"/>
    </source>
</evidence>
<keyword evidence="3" id="KW-0745">Spermidine biosynthesis</keyword>
<sequence>MDSKTARAFVLSGSSLIVRSNQVILKTCGPTSLLSALEPVMEMAGKQANLSNIMFTRGLVASSNRQPSPHRSFADEVRFLDRKYDGQSIAIDNGFHMWTMSPTPCSTVFEVVMRDLPQDVMKASAYEFKFSPSRGGDRWVEYLVPGARVNGQWFQPRGYICNAFAGNDDHMFTIHIAQQTSCSYVTFESNFIDKGMLERVVQFFRPGTLTIVTIPGTETMANGIRGLLLSGNALTCETDFAAGGYAGRHASMLLPKVDALLTTAMMLMMNESVPPDIPFEGAEKRLEITFEPGSTDLLAIPQQTWSDILSHANCAIMSVMDSPTTRAFVLSESSLFVRSNQVVLKTCGTTSLLYVVQPILIAAGTRAVLINILFTRGLIMSPALQPSPHRSFAEEVAFLQMEFDGQPVAIHNEFHMWATAPSSCSTMFEVAMRDLPRDVMAKFYYDFKYVLTAPMDLRFQHDDRGCESWVQDLVPGARVDSQWFEPCGYSCNAFVGKTDRLFTIHITPQPSCSYVSFESNFVDMDMMARVIRFFRPGKLTIATINGPGMMSVVAEGCDGGHDPGSRIEEPDDIDLEGYACTFAAHLAHVDFQSFHLCV</sequence>
<dbReference type="PROSITE" id="PS01336">
    <property type="entry name" value="ADOMETDC"/>
    <property type="match status" value="1"/>
</dbReference>
<dbReference type="InterPro" id="IPR016067">
    <property type="entry name" value="S-AdoMet_deCO2ase_core"/>
</dbReference>
<comment type="pathway">
    <text evidence="1">Amine and polyamine biosynthesis; S-adenosylmethioninamine biosynthesis; S-adenosylmethioninamine from S-adenosyl-L-methionine: step 1/1.</text>
</comment>
<name>A0A0G4IWA6_PLABS</name>